<evidence type="ECO:0000313" key="14">
    <source>
        <dbReference type="EMBL" id="HIH10387.1"/>
    </source>
</evidence>
<dbReference type="GO" id="GO:0005975">
    <property type="term" value="P:carbohydrate metabolic process"/>
    <property type="evidence" value="ECO:0007669"/>
    <property type="project" value="InterPro"/>
</dbReference>
<dbReference type="PROSITE" id="PS00710">
    <property type="entry name" value="PGM_PMM"/>
    <property type="match status" value="1"/>
</dbReference>
<evidence type="ECO:0000256" key="8">
    <source>
        <dbReference type="ARBA" id="ARBA00068193"/>
    </source>
</evidence>
<feature type="domain" description="Alpha-D-phosphohexomutase alpha/beta/alpha" evidence="11">
    <location>
        <begin position="2"/>
        <end position="136"/>
    </location>
</feature>
<dbReference type="HAMAP" id="MF_01554_B">
    <property type="entry name" value="GlmM_B"/>
    <property type="match status" value="1"/>
</dbReference>
<dbReference type="FunFam" id="3.30.310.50:FF:000001">
    <property type="entry name" value="Phosphoglucosamine mutase"/>
    <property type="match status" value="1"/>
</dbReference>
<dbReference type="FunFam" id="3.40.120.10:FF:000002">
    <property type="entry name" value="Phosphoglucosamine mutase"/>
    <property type="match status" value="1"/>
</dbReference>
<dbReference type="Proteomes" id="UP000565078">
    <property type="component" value="Unassembled WGS sequence"/>
</dbReference>
<dbReference type="NCBIfam" id="NF008139">
    <property type="entry name" value="PRK10887.1"/>
    <property type="match status" value="1"/>
</dbReference>
<dbReference type="PANTHER" id="PTHR42946:SF1">
    <property type="entry name" value="PHOSPHOGLUCOMUTASE (ALPHA-D-GLUCOSE-1,6-BISPHOSPHATE-DEPENDENT)"/>
    <property type="match status" value="1"/>
</dbReference>
<evidence type="ECO:0000313" key="15">
    <source>
        <dbReference type="Proteomes" id="UP000565078"/>
    </source>
</evidence>
<dbReference type="InterPro" id="IPR016055">
    <property type="entry name" value="A-D-PHexomutase_a/b/a-I/II/III"/>
</dbReference>
<accession>A0A7J4J2S7</accession>
<feature type="domain" description="Alpha-D-phosphohexomutase alpha/beta/alpha" evidence="12">
    <location>
        <begin position="160"/>
        <end position="254"/>
    </location>
</feature>
<dbReference type="EC" id="5.4.2.10" evidence="7"/>
<evidence type="ECO:0000256" key="4">
    <source>
        <dbReference type="ARBA" id="ARBA00022723"/>
    </source>
</evidence>
<dbReference type="AlphaFoldDB" id="A0A7J4J2S7"/>
<proteinExistence type="inferred from homology"/>
<dbReference type="SUPFAM" id="SSF55957">
    <property type="entry name" value="Phosphoglucomutase, C-terminal domain"/>
    <property type="match status" value="1"/>
</dbReference>
<evidence type="ECO:0000256" key="5">
    <source>
        <dbReference type="ARBA" id="ARBA00022842"/>
    </source>
</evidence>
<dbReference type="PANTHER" id="PTHR42946">
    <property type="entry name" value="PHOSPHOHEXOSE MUTASE"/>
    <property type="match status" value="1"/>
</dbReference>
<dbReference type="InterPro" id="IPR005843">
    <property type="entry name" value="A-D-PHexomutase_C"/>
</dbReference>
<dbReference type="GO" id="GO:0005829">
    <property type="term" value="C:cytosol"/>
    <property type="evidence" value="ECO:0007669"/>
    <property type="project" value="TreeGrafter"/>
</dbReference>
<gene>
    <name evidence="14" type="primary">glmM</name>
    <name evidence="14" type="ORF">HA254_07025</name>
</gene>
<comment type="caution">
    <text evidence="14">The sequence shown here is derived from an EMBL/GenBank/DDBJ whole genome shotgun (WGS) entry which is preliminary data.</text>
</comment>
<dbReference type="PRINTS" id="PR00509">
    <property type="entry name" value="PGMPMM"/>
</dbReference>
<comment type="similarity">
    <text evidence="2 9">Belongs to the phosphohexose mutase family.</text>
</comment>
<reference evidence="15" key="1">
    <citation type="journal article" date="2020" name="bioRxiv">
        <title>A rank-normalized archaeal taxonomy based on genome phylogeny resolves widespread incomplete and uneven classifications.</title>
        <authorList>
            <person name="Rinke C."/>
            <person name="Chuvochina M."/>
            <person name="Mussig A.J."/>
            <person name="Chaumeil P.-A."/>
            <person name="Waite D.W."/>
            <person name="Whitman W.B."/>
            <person name="Parks D.H."/>
            <person name="Hugenholtz P."/>
        </authorList>
    </citation>
    <scope>NUCLEOTIDE SEQUENCE [LARGE SCALE GENOMIC DNA]</scope>
</reference>
<dbReference type="NCBIfam" id="TIGR01455">
    <property type="entry name" value="glmM"/>
    <property type="match status" value="1"/>
</dbReference>
<feature type="domain" description="Alpha-D-phosphohexomutase alpha/beta/alpha" evidence="13">
    <location>
        <begin position="259"/>
        <end position="369"/>
    </location>
</feature>
<dbReference type="InterPro" id="IPR005841">
    <property type="entry name" value="Alpha-D-phosphohexomutase_SF"/>
</dbReference>
<dbReference type="Gene3D" id="3.30.310.50">
    <property type="entry name" value="Alpha-D-phosphohexomutase, C-terminal domain"/>
    <property type="match status" value="1"/>
</dbReference>
<dbReference type="Pfam" id="PF02878">
    <property type="entry name" value="PGM_PMM_I"/>
    <property type="match status" value="1"/>
</dbReference>
<keyword evidence="6 14" id="KW-0413">Isomerase</keyword>
<dbReference type="SUPFAM" id="SSF53738">
    <property type="entry name" value="Phosphoglucomutase, first 3 domains"/>
    <property type="match status" value="3"/>
</dbReference>
<dbReference type="InterPro" id="IPR005846">
    <property type="entry name" value="A-D-PHexomutase_a/b/a-III"/>
</dbReference>
<dbReference type="GO" id="GO:0000287">
    <property type="term" value="F:magnesium ion binding"/>
    <property type="evidence" value="ECO:0007669"/>
    <property type="project" value="InterPro"/>
</dbReference>
<keyword evidence="3" id="KW-0597">Phosphoprotein</keyword>
<dbReference type="Pfam" id="PF02879">
    <property type="entry name" value="PGM_PMM_II"/>
    <property type="match status" value="1"/>
</dbReference>
<protein>
    <recommendedName>
        <fullName evidence="8">Phosphoglucosamine mutase</fullName>
        <ecNumber evidence="7">5.4.2.10</ecNumber>
    </recommendedName>
</protein>
<evidence type="ECO:0000256" key="6">
    <source>
        <dbReference type="ARBA" id="ARBA00023235"/>
    </source>
</evidence>
<feature type="domain" description="Alpha-D-phosphohexomutase C-terminal" evidence="10">
    <location>
        <begin position="375"/>
        <end position="441"/>
    </location>
</feature>
<evidence type="ECO:0000256" key="3">
    <source>
        <dbReference type="ARBA" id="ARBA00022553"/>
    </source>
</evidence>
<evidence type="ECO:0000256" key="7">
    <source>
        <dbReference type="ARBA" id="ARBA00066330"/>
    </source>
</evidence>
<dbReference type="GO" id="GO:0008966">
    <property type="term" value="F:phosphoglucosamine mutase activity"/>
    <property type="evidence" value="ECO:0007669"/>
    <property type="project" value="UniProtKB-EC"/>
</dbReference>
<dbReference type="Pfam" id="PF02880">
    <property type="entry name" value="PGM_PMM_III"/>
    <property type="match status" value="1"/>
</dbReference>
<dbReference type="InterPro" id="IPR016066">
    <property type="entry name" value="A-D-PHexomutase_CS"/>
</dbReference>
<dbReference type="GO" id="GO:0004615">
    <property type="term" value="F:phosphomannomutase activity"/>
    <property type="evidence" value="ECO:0007669"/>
    <property type="project" value="TreeGrafter"/>
</dbReference>
<organism evidence="14 15">
    <name type="scientific">Candidatus Iainarchaeum sp</name>
    <dbReference type="NCBI Taxonomy" id="3101447"/>
    <lineage>
        <taxon>Archaea</taxon>
        <taxon>Candidatus Iainarchaeota</taxon>
        <taxon>Candidatus Iainarchaeia</taxon>
        <taxon>Candidatus Iainarchaeales</taxon>
        <taxon>Candidatus Iainarchaeaceae</taxon>
        <taxon>Candidatus Iainarchaeum</taxon>
    </lineage>
</organism>
<evidence type="ECO:0000259" key="12">
    <source>
        <dbReference type="Pfam" id="PF02879"/>
    </source>
</evidence>
<evidence type="ECO:0000259" key="10">
    <source>
        <dbReference type="Pfam" id="PF00408"/>
    </source>
</evidence>
<evidence type="ECO:0000256" key="2">
    <source>
        <dbReference type="ARBA" id="ARBA00010231"/>
    </source>
</evidence>
<keyword evidence="5 9" id="KW-0460">Magnesium</keyword>
<dbReference type="Pfam" id="PF00408">
    <property type="entry name" value="PGM_PMM_IV"/>
    <property type="match status" value="1"/>
</dbReference>
<evidence type="ECO:0000259" key="11">
    <source>
        <dbReference type="Pfam" id="PF02878"/>
    </source>
</evidence>
<sequence>MRRLFGTDGIRGKANVYPMTPELALKLGKAIALHFEHKGIAPKVVIGKDTRISGYMLETALTSGLVSMGATVLLVGPLPTPAISFLTRAFEANAGIVISASHNPAMDNGIKIFDSLGIKLSDDDEGNIESIFFSDELASGGHDGRPIGKAFRVEDSQQRYREFAKSSIADVSLKGLKVVADCANGAGYRVFPQILSELGAVVSAINDKPDGFNINLNSGATSIAGLALQVVAQKADVGLALDGDADRLIIVDALGNEINGDKIMALLALHLKEKGLLAKDTVVATVMSNAGFEDYMARNGITVVRSRVGDRYIIEEMRRNSYNFGGEQSGHIIFGAYSTTGDGIIAALQFLAIMLEKGKGASELANTFELYPQVLLNVNVKEKRPLGELKALSSEIREAQKLLGNRGRVLVRYSGTENVLRIMVEGENESDINGVAQRIAQAAKEENG</sequence>
<dbReference type="InterPro" id="IPR005844">
    <property type="entry name" value="A-D-PHexomutase_a/b/a-I"/>
</dbReference>
<evidence type="ECO:0000256" key="1">
    <source>
        <dbReference type="ARBA" id="ARBA00001946"/>
    </source>
</evidence>
<dbReference type="InterPro" id="IPR005845">
    <property type="entry name" value="A-D-PHexomutase_a/b/a-II"/>
</dbReference>
<dbReference type="EMBL" id="DUGC01000113">
    <property type="protein sequence ID" value="HIH10387.1"/>
    <property type="molecule type" value="Genomic_DNA"/>
</dbReference>
<evidence type="ECO:0000256" key="9">
    <source>
        <dbReference type="RuleBase" id="RU004326"/>
    </source>
</evidence>
<dbReference type="InterPro" id="IPR036900">
    <property type="entry name" value="A-D-PHexomutase_C_sf"/>
</dbReference>
<dbReference type="Gene3D" id="3.40.120.10">
    <property type="entry name" value="Alpha-D-Glucose-1,6-Bisphosphate, subunit A, domain 3"/>
    <property type="match status" value="3"/>
</dbReference>
<comment type="cofactor">
    <cofactor evidence="1">
        <name>Mg(2+)</name>
        <dbReference type="ChEBI" id="CHEBI:18420"/>
    </cofactor>
</comment>
<evidence type="ECO:0000259" key="13">
    <source>
        <dbReference type="Pfam" id="PF02880"/>
    </source>
</evidence>
<dbReference type="FunFam" id="3.40.120.10:FF:000001">
    <property type="entry name" value="Phosphoglucosamine mutase"/>
    <property type="match status" value="1"/>
</dbReference>
<dbReference type="InterPro" id="IPR006352">
    <property type="entry name" value="GlmM_bact"/>
</dbReference>
<name>A0A7J4J2S7_9ARCH</name>
<dbReference type="InterPro" id="IPR050060">
    <property type="entry name" value="Phosphoglucosamine_mutase"/>
</dbReference>
<keyword evidence="4 9" id="KW-0479">Metal-binding</keyword>
<dbReference type="GO" id="GO:0006048">
    <property type="term" value="P:UDP-N-acetylglucosamine biosynthetic process"/>
    <property type="evidence" value="ECO:0007669"/>
    <property type="project" value="TreeGrafter"/>
</dbReference>
<dbReference type="CDD" id="cd05802">
    <property type="entry name" value="GlmM"/>
    <property type="match status" value="1"/>
</dbReference>